<dbReference type="GO" id="GO:0005634">
    <property type="term" value="C:nucleus"/>
    <property type="evidence" value="ECO:0007669"/>
    <property type="project" value="TreeGrafter"/>
</dbReference>
<dbReference type="OrthoDB" id="249703at2759"/>
<dbReference type="PANTHER" id="PTHR43986:SF10">
    <property type="entry name" value="ELONGATION FACTOR EEF-1B GAMMA SUBUNIT, PUTATIVE (AFU_ORTHOLOGUE AFUA_1G17120)-RELATED"/>
    <property type="match status" value="1"/>
</dbReference>
<feature type="domain" description="GST C-terminal" evidence="4">
    <location>
        <begin position="90"/>
        <end position="221"/>
    </location>
</feature>
<dbReference type="InterPro" id="IPR004045">
    <property type="entry name" value="Glutathione_S-Trfase_N"/>
</dbReference>
<dbReference type="GO" id="GO:0003746">
    <property type="term" value="F:translation elongation factor activity"/>
    <property type="evidence" value="ECO:0007669"/>
    <property type="project" value="UniProtKB-KW"/>
</dbReference>
<proteinExistence type="inferred from homology"/>
<dbReference type="SFLD" id="SFLDS00019">
    <property type="entry name" value="Glutathione_Transferase_(cytos"/>
    <property type="match status" value="1"/>
</dbReference>
<dbReference type="EMBL" id="KB707328">
    <property type="protein sequence ID" value="EMR62973.1"/>
    <property type="molecule type" value="Genomic_DNA"/>
</dbReference>
<dbReference type="PROSITE" id="PS50405">
    <property type="entry name" value="GST_CTER"/>
    <property type="match status" value="1"/>
</dbReference>
<dbReference type="OMA" id="FWHELEL"/>
<dbReference type="InterPro" id="IPR040079">
    <property type="entry name" value="Glutathione_S-Trfase"/>
</dbReference>
<dbReference type="InterPro" id="IPR004046">
    <property type="entry name" value="GST_C"/>
</dbReference>
<dbReference type="InterPro" id="IPR036249">
    <property type="entry name" value="Thioredoxin-like_sf"/>
</dbReference>
<keyword evidence="5" id="KW-0648">Protein biosynthesis</keyword>
<dbReference type="Gene3D" id="3.40.30.10">
    <property type="entry name" value="Glutaredoxin"/>
    <property type="match status" value="1"/>
</dbReference>
<dbReference type="STRING" id="1287681.M7SFG1"/>
<protein>
    <submittedName>
        <fullName evidence="5">Putative translation elongation factor eef-1b gamma protein</fullName>
    </submittedName>
</protein>
<evidence type="ECO:0000313" key="6">
    <source>
        <dbReference type="Proteomes" id="UP000012174"/>
    </source>
</evidence>
<name>M7SFG1_EUTLA</name>
<gene>
    <name evidence="5" type="ORF">UCREL1_10081</name>
</gene>
<reference evidence="6" key="1">
    <citation type="journal article" date="2013" name="Genome Announc.">
        <title>Draft genome sequence of the grapevine dieback fungus Eutypa lata UCR-EL1.</title>
        <authorList>
            <person name="Blanco-Ulate B."/>
            <person name="Rolshausen P.E."/>
            <person name="Cantu D."/>
        </authorList>
    </citation>
    <scope>NUCLEOTIDE SEQUENCE [LARGE SCALE GENOMIC DNA]</scope>
    <source>
        <strain evidence="6">UCR-EL1</strain>
    </source>
</reference>
<dbReference type="Pfam" id="PF00043">
    <property type="entry name" value="GST_C"/>
    <property type="match status" value="1"/>
</dbReference>
<organism evidence="5 6">
    <name type="scientific">Eutypa lata (strain UCR-EL1)</name>
    <name type="common">Grapevine dieback disease fungus</name>
    <name type="synonym">Eutypa armeniacae</name>
    <dbReference type="NCBI Taxonomy" id="1287681"/>
    <lineage>
        <taxon>Eukaryota</taxon>
        <taxon>Fungi</taxon>
        <taxon>Dikarya</taxon>
        <taxon>Ascomycota</taxon>
        <taxon>Pezizomycotina</taxon>
        <taxon>Sordariomycetes</taxon>
        <taxon>Xylariomycetidae</taxon>
        <taxon>Xylariales</taxon>
        <taxon>Diatrypaceae</taxon>
        <taxon>Eutypa</taxon>
    </lineage>
</organism>
<evidence type="ECO:0000313" key="5">
    <source>
        <dbReference type="EMBL" id="EMR62973.1"/>
    </source>
</evidence>
<keyword evidence="6" id="KW-1185">Reference proteome</keyword>
<dbReference type="KEGG" id="ela:UCREL1_10081"/>
<dbReference type="SUPFAM" id="SSF47616">
    <property type="entry name" value="GST C-terminal domain-like"/>
    <property type="match status" value="1"/>
</dbReference>
<dbReference type="InterPro" id="IPR050802">
    <property type="entry name" value="EF-GSTs"/>
</dbReference>
<dbReference type="GO" id="GO:0005737">
    <property type="term" value="C:cytoplasm"/>
    <property type="evidence" value="ECO:0007669"/>
    <property type="project" value="TreeGrafter"/>
</dbReference>
<dbReference type="InterPro" id="IPR036282">
    <property type="entry name" value="Glutathione-S-Trfase_C_sf"/>
</dbReference>
<comment type="similarity">
    <text evidence="1 2">Belongs to the GST superfamily.</text>
</comment>
<dbReference type="Pfam" id="PF02798">
    <property type="entry name" value="GST_N"/>
    <property type="match status" value="1"/>
</dbReference>
<evidence type="ECO:0000256" key="2">
    <source>
        <dbReference type="RuleBase" id="RU003494"/>
    </source>
</evidence>
<dbReference type="SUPFAM" id="SSF52833">
    <property type="entry name" value="Thioredoxin-like"/>
    <property type="match status" value="1"/>
</dbReference>
<dbReference type="Gene3D" id="1.20.1050.10">
    <property type="match status" value="1"/>
</dbReference>
<dbReference type="HOGENOM" id="CLU_011226_3_2_1"/>
<evidence type="ECO:0000259" key="3">
    <source>
        <dbReference type="PROSITE" id="PS50404"/>
    </source>
</evidence>
<evidence type="ECO:0000256" key="1">
    <source>
        <dbReference type="ARBA" id="ARBA00007409"/>
    </source>
</evidence>
<accession>M7SFG1</accession>
<dbReference type="PANTHER" id="PTHR43986">
    <property type="entry name" value="ELONGATION FACTOR 1-GAMMA"/>
    <property type="match status" value="1"/>
</dbReference>
<dbReference type="AlphaFoldDB" id="M7SFG1"/>
<dbReference type="PROSITE" id="PS50404">
    <property type="entry name" value="GST_NTER"/>
    <property type="match status" value="1"/>
</dbReference>
<dbReference type="Proteomes" id="UP000012174">
    <property type="component" value="Unassembled WGS sequence"/>
</dbReference>
<evidence type="ECO:0000259" key="4">
    <source>
        <dbReference type="PROSITE" id="PS50405"/>
    </source>
</evidence>
<sequence>MEQPFGTLYILAAAKINGLKLELPPFEYGEATGTPGRYTQRTPEFRAKFPRGKAPGFESASGDFRLVESGAIAHYVSEAGPKAAQLLGASLEERAKVQEWIFWHELELGTPLPELISWQLGTAAYDAQKQGAAAKALDDHLSYLEGSLKGRKWLVNDQAGPSLADLTIGASLLFACRFYIDKKMRDRLPQMVAFLTRLREVEGLEELFTIQMVEERRQPPSAS</sequence>
<dbReference type="eggNOG" id="KOG0867">
    <property type="taxonomic scope" value="Eukaryota"/>
</dbReference>
<keyword evidence="5" id="KW-0251">Elongation factor</keyword>
<feature type="domain" description="GST N-terminal" evidence="3">
    <location>
        <begin position="1"/>
        <end position="84"/>
    </location>
</feature>
<dbReference type="InterPro" id="IPR010987">
    <property type="entry name" value="Glutathione-S-Trfase_C-like"/>
</dbReference>